<dbReference type="KEGG" id="cari:FNU76_19430"/>
<accession>A0A516SJM4</accession>
<dbReference type="PANTHER" id="PTHR28055:SF1">
    <property type="entry name" value="ALTERED INHERITANCE OF MITOCHONDRIA PROTEIN 41, MITOCHONDRIAL"/>
    <property type="match status" value="1"/>
</dbReference>
<protein>
    <submittedName>
        <fullName evidence="1">GatB/YqeY domain-containing protein</fullName>
    </submittedName>
</protein>
<dbReference type="InterPro" id="IPR042184">
    <property type="entry name" value="YqeY/Aim41_N"/>
</dbReference>
<dbReference type="GO" id="GO:0016884">
    <property type="term" value="F:carbon-nitrogen ligase activity, with glutamine as amido-N-donor"/>
    <property type="evidence" value="ECO:0007669"/>
    <property type="project" value="InterPro"/>
</dbReference>
<evidence type="ECO:0000313" key="2">
    <source>
        <dbReference type="Proteomes" id="UP000317550"/>
    </source>
</evidence>
<dbReference type="EMBL" id="CP041730">
    <property type="protein sequence ID" value="QDQ28347.1"/>
    <property type="molecule type" value="Genomic_DNA"/>
</dbReference>
<dbReference type="Gene3D" id="1.10.1510.10">
    <property type="entry name" value="Uncharacterised protein YqeY/AIM41 PF09424, N-terminal domain"/>
    <property type="match status" value="1"/>
</dbReference>
<dbReference type="RefSeq" id="WP_144279730.1">
    <property type="nucleotide sequence ID" value="NZ_CP041730.1"/>
</dbReference>
<dbReference type="InterPro" id="IPR003789">
    <property type="entry name" value="Asn/Gln_tRNA_amidoTrase-B-like"/>
</dbReference>
<keyword evidence="2" id="KW-1185">Reference proteome</keyword>
<dbReference type="Gene3D" id="1.10.10.410">
    <property type="match status" value="1"/>
</dbReference>
<sequence>MSLKLTITDDMKNAMRAKDTAKLGTIRLLLAAMKQREVDERIELSDEQIVAIIDKMQKQRRDSISQYEAAGRQDLADIEKAEMLVLEGYMPQQADEAEIATLLDAAFAAHGSNVAAMGKIMADLKPKLAGRADMSKVSALVKARIQ</sequence>
<evidence type="ECO:0000313" key="1">
    <source>
        <dbReference type="EMBL" id="QDQ28347.1"/>
    </source>
</evidence>
<dbReference type="AlphaFoldDB" id="A0A516SJM4"/>
<dbReference type="Pfam" id="PF09424">
    <property type="entry name" value="YqeY"/>
    <property type="match status" value="1"/>
</dbReference>
<dbReference type="Proteomes" id="UP000317550">
    <property type="component" value="Chromosome"/>
</dbReference>
<reference evidence="2" key="1">
    <citation type="submission" date="2019-07" db="EMBL/GenBank/DDBJ databases">
        <title>Chitinimonas sp. nov., isolated from Ny-Alesund, arctica soil.</title>
        <authorList>
            <person name="Xu Q."/>
            <person name="Peng F."/>
        </authorList>
    </citation>
    <scope>NUCLEOTIDE SEQUENCE [LARGE SCALE GENOMIC DNA]</scope>
    <source>
        <strain evidence="2">R3-44</strain>
    </source>
</reference>
<dbReference type="SUPFAM" id="SSF89095">
    <property type="entry name" value="GatB/YqeY motif"/>
    <property type="match status" value="1"/>
</dbReference>
<dbReference type="OrthoDB" id="5244551at2"/>
<proteinExistence type="predicted"/>
<dbReference type="InterPro" id="IPR019004">
    <property type="entry name" value="YqeY/Aim41"/>
</dbReference>
<gene>
    <name evidence="1" type="ORF">FNU76_19430</name>
</gene>
<organism evidence="1 2">
    <name type="scientific">Chitinimonas arctica</name>
    <dbReference type="NCBI Taxonomy" id="2594795"/>
    <lineage>
        <taxon>Bacteria</taxon>
        <taxon>Pseudomonadati</taxon>
        <taxon>Pseudomonadota</taxon>
        <taxon>Betaproteobacteria</taxon>
        <taxon>Neisseriales</taxon>
        <taxon>Chitinibacteraceae</taxon>
        <taxon>Chitinimonas</taxon>
    </lineage>
</organism>
<name>A0A516SJM4_9NEIS</name>
<dbReference type="InterPro" id="IPR023168">
    <property type="entry name" value="GatB_Yqey_C_2"/>
</dbReference>
<dbReference type="PANTHER" id="PTHR28055">
    <property type="entry name" value="ALTERED INHERITANCE OF MITOCHONDRIA PROTEIN 41, MITOCHONDRIAL"/>
    <property type="match status" value="1"/>
</dbReference>